<dbReference type="Gene3D" id="1.10.260.40">
    <property type="entry name" value="lambda repressor-like DNA-binding domains"/>
    <property type="match status" value="1"/>
</dbReference>
<dbReference type="EMBL" id="MORL01000003">
    <property type="protein sequence ID" value="OIN59939.1"/>
    <property type="molecule type" value="Genomic_DNA"/>
</dbReference>
<dbReference type="GO" id="GO:0006355">
    <property type="term" value="P:regulation of DNA-templated transcription"/>
    <property type="evidence" value="ECO:0007669"/>
    <property type="project" value="InterPro"/>
</dbReference>
<dbReference type="Pfam" id="PF01381">
    <property type="entry name" value="HTH_3"/>
    <property type="match status" value="1"/>
</dbReference>
<dbReference type="InterPro" id="IPR010982">
    <property type="entry name" value="Lambda_DNA-bd_dom_sf"/>
</dbReference>
<dbReference type="SMART" id="SM00530">
    <property type="entry name" value="HTH_XRE"/>
    <property type="match status" value="1"/>
</dbReference>
<evidence type="ECO:0000313" key="3">
    <source>
        <dbReference type="Proteomes" id="UP000181790"/>
    </source>
</evidence>
<name>A0A1S2VMF3_9BACT</name>
<sequence>MTQKKYIARPIKTEEQYNEAIDLIETLIDSKSGTPEMELLELLGILVHDYEQREFPIGDVNPIEAIKYQMEELGVTTTEMAELVGGKSRLSELLHEKRPLSVRQIKAISSRLGIPVDILLKAA</sequence>
<keyword evidence="3" id="KW-1185">Reference proteome</keyword>
<dbReference type="PROSITE" id="PS50943">
    <property type="entry name" value="HTH_CROC1"/>
    <property type="match status" value="1"/>
</dbReference>
<dbReference type="PANTHER" id="PTHR40455:SF1">
    <property type="entry name" value="ANTITOXIN HIGA"/>
    <property type="match status" value="1"/>
</dbReference>
<evidence type="ECO:0000259" key="1">
    <source>
        <dbReference type="PROSITE" id="PS50943"/>
    </source>
</evidence>
<comment type="caution">
    <text evidence="2">The sequence shown here is derived from an EMBL/GenBank/DDBJ whole genome shotgun (WGS) entry which is preliminary data.</text>
</comment>
<dbReference type="Proteomes" id="UP000181790">
    <property type="component" value="Unassembled WGS sequence"/>
</dbReference>
<feature type="domain" description="HTH cro/C1-type" evidence="1">
    <location>
        <begin position="66"/>
        <end position="119"/>
    </location>
</feature>
<dbReference type="OrthoDB" id="9796786at2"/>
<reference evidence="2 3" key="1">
    <citation type="submission" date="2016-10" db="EMBL/GenBank/DDBJ databases">
        <title>Arsenicibacter rosenii gen. nov., sp. nov., an efficient arsenic-methylating bacterium isolated from an arsenic-contaminated paddy soil.</title>
        <authorList>
            <person name="Huang K."/>
        </authorList>
    </citation>
    <scope>NUCLEOTIDE SEQUENCE [LARGE SCALE GENOMIC DNA]</scope>
    <source>
        <strain evidence="2 3">SM-1</strain>
    </source>
</reference>
<dbReference type="SUPFAM" id="SSF47413">
    <property type="entry name" value="lambda repressor-like DNA-binding domains"/>
    <property type="match status" value="1"/>
</dbReference>
<dbReference type="AlphaFoldDB" id="A0A1S2VMF3"/>
<proteinExistence type="predicted"/>
<dbReference type="GO" id="GO:0001046">
    <property type="term" value="F:core promoter sequence-specific DNA binding"/>
    <property type="evidence" value="ECO:0007669"/>
    <property type="project" value="TreeGrafter"/>
</dbReference>
<dbReference type="InterPro" id="IPR039060">
    <property type="entry name" value="Antitox_HigA"/>
</dbReference>
<organism evidence="2 3">
    <name type="scientific">Arsenicibacter rosenii</name>
    <dbReference type="NCBI Taxonomy" id="1750698"/>
    <lineage>
        <taxon>Bacteria</taxon>
        <taxon>Pseudomonadati</taxon>
        <taxon>Bacteroidota</taxon>
        <taxon>Cytophagia</taxon>
        <taxon>Cytophagales</taxon>
        <taxon>Spirosomataceae</taxon>
        <taxon>Arsenicibacter</taxon>
    </lineage>
</organism>
<evidence type="ECO:0000313" key="2">
    <source>
        <dbReference type="EMBL" id="OIN59939.1"/>
    </source>
</evidence>
<accession>A0A1S2VMF3</accession>
<dbReference type="RefSeq" id="WP_071502738.1">
    <property type="nucleotide sequence ID" value="NZ_MORL01000003.1"/>
</dbReference>
<dbReference type="InterPro" id="IPR001387">
    <property type="entry name" value="Cro/C1-type_HTH"/>
</dbReference>
<protein>
    <recommendedName>
        <fullName evidence="1">HTH cro/C1-type domain-containing protein</fullName>
    </recommendedName>
</protein>
<gene>
    <name evidence="2" type="ORF">BLX24_08855</name>
</gene>
<dbReference type="PANTHER" id="PTHR40455">
    <property type="entry name" value="ANTITOXIN HIGA"/>
    <property type="match status" value="1"/>
</dbReference>